<organism evidence="2 3">
    <name type="scientific">Prunus dulcis</name>
    <name type="common">Almond</name>
    <name type="synonym">Amygdalus dulcis</name>
    <dbReference type="NCBI Taxonomy" id="3755"/>
    <lineage>
        <taxon>Eukaryota</taxon>
        <taxon>Viridiplantae</taxon>
        <taxon>Streptophyta</taxon>
        <taxon>Embryophyta</taxon>
        <taxon>Tracheophyta</taxon>
        <taxon>Spermatophyta</taxon>
        <taxon>Magnoliopsida</taxon>
        <taxon>eudicotyledons</taxon>
        <taxon>Gunneridae</taxon>
        <taxon>Pentapetalae</taxon>
        <taxon>rosids</taxon>
        <taxon>fabids</taxon>
        <taxon>Rosales</taxon>
        <taxon>Rosaceae</taxon>
        <taxon>Amygdaloideae</taxon>
        <taxon>Amygdaleae</taxon>
        <taxon>Prunus</taxon>
    </lineage>
</organism>
<comment type="caution">
    <text evidence="2">The sequence shown here is derived from an EMBL/GenBank/DDBJ whole genome shotgun (WGS) entry which is preliminary data.</text>
</comment>
<dbReference type="EMBL" id="JAJFAZ020000006">
    <property type="protein sequence ID" value="KAI5322858.1"/>
    <property type="molecule type" value="Genomic_DNA"/>
</dbReference>
<proteinExistence type="predicted"/>
<protein>
    <submittedName>
        <fullName evidence="2">Uncharacterized protein</fullName>
    </submittedName>
</protein>
<accession>A0AAD4VE54</accession>
<keyword evidence="3" id="KW-1185">Reference proteome</keyword>
<evidence type="ECO:0000313" key="3">
    <source>
        <dbReference type="Proteomes" id="UP001054821"/>
    </source>
</evidence>
<reference evidence="2 3" key="1">
    <citation type="journal article" date="2022" name="G3 (Bethesda)">
        <title>Whole-genome sequence and methylome profiling of the almond [Prunus dulcis (Mill.) D.A. Webb] cultivar 'Nonpareil'.</title>
        <authorList>
            <person name="D'Amico-Willman K.M."/>
            <person name="Ouma W.Z."/>
            <person name="Meulia T."/>
            <person name="Sideli G.M."/>
            <person name="Gradziel T.M."/>
            <person name="Fresnedo-Ramirez J."/>
        </authorList>
    </citation>
    <scope>NUCLEOTIDE SEQUENCE [LARGE SCALE GENOMIC DNA]</scope>
    <source>
        <strain evidence="2">Clone GOH B32 T37-40</strain>
    </source>
</reference>
<gene>
    <name evidence="2" type="ORF">L3X38_031930</name>
</gene>
<sequence length="98" mass="11361">MAAGGERNRRRKFGLVWSRGAATRQRGGDGRVVAEVTAGRWLRYERRERTEATAERDKMAEEQTRNGEEEGSGRFCRFMRLCATNINPSRNDRRANWL</sequence>
<dbReference type="Proteomes" id="UP001054821">
    <property type="component" value="Chromosome 6"/>
</dbReference>
<dbReference type="AlphaFoldDB" id="A0AAD4VE54"/>
<name>A0AAD4VE54_PRUDU</name>
<evidence type="ECO:0000256" key="1">
    <source>
        <dbReference type="SAM" id="MobiDB-lite"/>
    </source>
</evidence>
<evidence type="ECO:0000313" key="2">
    <source>
        <dbReference type="EMBL" id="KAI5322858.1"/>
    </source>
</evidence>
<feature type="region of interest" description="Disordered" evidence="1">
    <location>
        <begin position="49"/>
        <end position="71"/>
    </location>
</feature>